<dbReference type="EMBL" id="CAKASE010000044">
    <property type="protein sequence ID" value="CAG9559733.1"/>
    <property type="molecule type" value="Genomic_DNA"/>
</dbReference>
<dbReference type="AlphaFoldDB" id="A0A8J2VVZ8"/>
<feature type="region of interest" description="Disordered" evidence="1">
    <location>
        <begin position="102"/>
        <end position="123"/>
    </location>
</feature>
<gene>
    <name evidence="2" type="ORF">DCHRY22_LOCUS1536</name>
</gene>
<proteinExistence type="predicted"/>
<comment type="caution">
    <text evidence="2">The sequence shown here is derived from an EMBL/GenBank/DDBJ whole genome shotgun (WGS) entry which is preliminary data.</text>
</comment>
<sequence length="212" mass="24408">MTFSIREIAASLNYLTRNNQYNPFNYDRRDYSCNCEETIRKLLSIVEELATRTKNPPAPPPPSIQVVYIPYKVPENFKGKPNQNITIKPRLIVDDPNMIWMNSPNKDVDETEEEDDGARPGSFKSFASKKYDFTSPLEKRNYEDEATTSKPLEVSCEGAILYCCGKQHDELEKCFANYNCTKTFNTRKACDPQNINKIVEKLSSMYGPIKEF</sequence>
<dbReference type="OrthoDB" id="7092459at2759"/>
<accession>A0A8J2VVZ8</accession>
<dbReference type="Proteomes" id="UP000789524">
    <property type="component" value="Unassembled WGS sequence"/>
</dbReference>
<evidence type="ECO:0000313" key="2">
    <source>
        <dbReference type="EMBL" id="CAG9559733.1"/>
    </source>
</evidence>
<evidence type="ECO:0000256" key="1">
    <source>
        <dbReference type="SAM" id="MobiDB-lite"/>
    </source>
</evidence>
<reference evidence="2" key="1">
    <citation type="submission" date="2021-09" db="EMBL/GenBank/DDBJ databases">
        <authorList>
            <person name="Martin H S."/>
        </authorList>
    </citation>
    <scope>NUCLEOTIDE SEQUENCE</scope>
</reference>
<protein>
    <submittedName>
        <fullName evidence="2">(African queen) hypothetical protein</fullName>
    </submittedName>
</protein>
<organism evidence="2 3">
    <name type="scientific">Danaus chrysippus</name>
    <name type="common">African queen</name>
    <dbReference type="NCBI Taxonomy" id="151541"/>
    <lineage>
        <taxon>Eukaryota</taxon>
        <taxon>Metazoa</taxon>
        <taxon>Ecdysozoa</taxon>
        <taxon>Arthropoda</taxon>
        <taxon>Hexapoda</taxon>
        <taxon>Insecta</taxon>
        <taxon>Pterygota</taxon>
        <taxon>Neoptera</taxon>
        <taxon>Endopterygota</taxon>
        <taxon>Lepidoptera</taxon>
        <taxon>Glossata</taxon>
        <taxon>Ditrysia</taxon>
        <taxon>Papilionoidea</taxon>
        <taxon>Nymphalidae</taxon>
        <taxon>Danainae</taxon>
        <taxon>Danaini</taxon>
        <taxon>Danaina</taxon>
        <taxon>Danaus</taxon>
        <taxon>Anosia</taxon>
    </lineage>
</organism>
<evidence type="ECO:0000313" key="3">
    <source>
        <dbReference type="Proteomes" id="UP000789524"/>
    </source>
</evidence>
<name>A0A8J2VVZ8_9NEOP</name>
<keyword evidence="3" id="KW-1185">Reference proteome</keyword>